<reference evidence="2" key="1">
    <citation type="submission" date="2018-02" db="EMBL/GenBank/DDBJ databases">
        <title>Genome sequence of Desulfocucumis palustris strain NAW-5.</title>
        <authorList>
            <person name="Watanabe M."/>
            <person name="Kojima H."/>
            <person name="Fukui M."/>
        </authorList>
    </citation>
    <scope>NUCLEOTIDE SEQUENCE [LARGE SCALE GENOMIC DNA]</scope>
    <source>
        <strain evidence="2">NAW-5</strain>
    </source>
</reference>
<protein>
    <submittedName>
        <fullName evidence="1">Uncharacterized protein</fullName>
    </submittedName>
</protein>
<organism evidence="1 2">
    <name type="scientific">Desulfocucumis palustris</name>
    <dbReference type="NCBI Taxonomy" id="1898651"/>
    <lineage>
        <taxon>Bacteria</taxon>
        <taxon>Bacillati</taxon>
        <taxon>Bacillota</taxon>
        <taxon>Clostridia</taxon>
        <taxon>Eubacteriales</taxon>
        <taxon>Desulfocucumaceae</taxon>
        <taxon>Desulfocucumis</taxon>
    </lineage>
</organism>
<keyword evidence="2" id="KW-1185">Reference proteome</keyword>
<evidence type="ECO:0000313" key="1">
    <source>
        <dbReference type="EMBL" id="GBF34590.1"/>
    </source>
</evidence>
<dbReference type="Proteomes" id="UP000239549">
    <property type="component" value="Unassembled WGS sequence"/>
</dbReference>
<proteinExistence type="predicted"/>
<evidence type="ECO:0000313" key="2">
    <source>
        <dbReference type="Proteomes" id="UP000239549"/>
    </source>
</evidence>
<gene>
    <name evidence="1" type="ORF">DCCM_3709</name>
</gene>
<dbReference type="AlphaFoldDB" id="A0A2L2XEK6"/>
<dbReference type="RefSeq" id="WP_104372816.1">
    <property type="nucleotide sequence ID" value="NZ_BFAV01000142.1"/>
</dbReference>
<sequence>MPFLLPAYSIGLCKIKIELKNPYETVITVIQDNIGKGSITNNFEFIATNVAKLFFEELGILPGYVKWVELYPAGIAGKEELKGTVTMLWEAGKQRYSNPQWERRPD</sequence>
<accession>A0A2L2XEK6</accession>
<dbReference type="EMBL" id="BFAV01000142">
    <property type="protein sequence ID" value="GBF34590.1"/>
    <property type="molecule type" value="Genomic_DNA"/>
</dbReference>
<comment type="caution">
    <text evidence="1">The sequence shown here is derived from an EMBL/GenBank/DDBJ whole genome shotgun (WGS) entry which is preliminary data.</text>
</comment>
<name>A0A2L2XEK6_9FIRM</name>